<evidence type="ECO:0000313" key="2">
    <source>
        <dbReference type="Proteomes" id="UP000499080"/>
    </source>
</evidence>
<comment type="caution">
    <text evidence="1">The sequence shown here is derived from an EMBL/GenBank/DDBJ whole genome shotgun (WGS) entry which is preliminary data.</text>
</comment>
<dbReference type="Proteomes" id="UP000499080">
    <property type="component" value="Unassembled WGS sequence"/>
</dbReference>
<gene>
    <name evidence="1" type="ORF">AVEN_249295_1</name>
</gene>
<keyword evidence="2" id="KW-1185">Reference proteome</keyword>
<reference evidence="1 2" key="1">
    <citation type="journal article" date="2019" name="Sci. Rep.">
        <title>Orb-weaving spider Araneus ventricosus genome elucidates the spidroin gene catalogue.</title>
        <authorList>
            <person name="Kono N."/>
            <person name="Nakamura H."/>
            <person name="Ohtoshi R."/>
            <person name="Moran D.A.P."/>
            <person name="Shinohara A."/>
            <person name="Yoshida Y."/>
            <person name="Fujiwara M."/>
            <person name="Mori M."/>
            <person name="Tomita M."/>
            <person name="Arakawa K."/>
        </authorList>
    </citation>
    <scope>NUCLEOTIDE SEQUENCE [LARGE SCALE GENOMIC DNA]</scope>
</reference>
<evidence type="ECO:0000313" key="1">
    <source>
        <dbReference type="EMBL" id="GBL75095.1"/>
    </source>
</evidence>
<proteinExistence type="predicted"/>
<accession>A0A4Y2A6U8</accession>
<organism evidence="1 2">
    <name type="scientific">Araneus ventricosus</name>
    <name type="common">Orbweaver spider</name>
    <name type="synonym">Epeira ventricosa</name>
    <dbReference type="NCBI Taxonomy" id="182803"/>
    <lineage>
        <taxon>Eukaryota</taxon>
        <taxon>Metazoa</taxon>
        <taxon>Ecdysozoa</taxon>
        <taxon>Arthropoda</taxon>
        <taxon>Chelicerata</taxon>
        <taxon>Arachnida</taxon>
        <taxon>Araneae</taxon>
        <taxon>Araneomorphae</taxon>
        <taxon>Entelegynae</taxon>
        <taxon>Araneoidea</taxon>
        <taxon>Araneidae</taxon>
        <taxon>Araneus</taxon>
    </lineage>
</organism>
<dbReference type="AlphaFoldDB" id="A0A4Y2A6U8"/>
<sequence length="116" mass="12920">MGTLRYLALTYARCCCRYVIRPGANTSGLCLFVFAPLVLCARGGIKMAAQDLIPDTSKGCPLHQPLSTKVRHVAGALVTATVHLEEEIKLKNRWLVSKPSSPYKRKTYNLEEKKSR</sequence>
<protein>
    <submittedName>
        <fullName evidence="1">Uncharacterized protein</fullName>
    </submittedName>
</protein>
<name>A0A4Y2A6U8_ARAVE</name>
<dbReference type="EMBL" id="BGPR01079564">
    <property type="protein sequence ID" value="GBL75095.1"/>
    <property type="molecule type" value="Genomic_DNA"/>
</dbReference>